<dbReference type="Proteomes" id="UP000001628">
    <property type="component" value="Unassembled WGS sequence"/>
</dbReference>
<gene>
    <name evidence="2" type="ORF">PADG_11383</name>
</gene>
<evidence type="ECO:0000256" key="1">
    <source>
        <dbReference type="SAM" id="MobiDB-lite"/>
    </source>
</evidence>
<dbReference type="RefSeq" id="XP_010757934.1">
    <property type="nucleotide sequence ID" value="XM_010759632.1"/>
</dbReference>
<dbReference type="VEuPathDB" id="FungiDB:PADG_11383"/>
<proteinExistence type="predicted"/>
<feature type="compositionally biased region" description="Polar residues" evidence="1">
    <location>
        <begin position="125"/>
        <end position="135"/>
    </location>
</feature>
<dbReference type="KEGG" id="pbn:PADG_11383"/>
<feature type="region of interest" description="Disordered" evidence="1">
    <location>
        <begin position="100"/>
        <end position="135"/>
    </location>
</feature>
<evidence type="ECO:0000313" key="2">
    <source>
        <dbReference type="EMBL" id="KGM92554.1"/>
    </source>
</evidence>
<name>A0A0A0HTL9_PARBD</name>
<reference evidence="2 3" key="1">
    <citation type="journal article" date="2011" name="PLoS Genet.">
        <title>Comparative genomic analysis of human fungal pathogens causing paracoccidioidomycosis.</title>
        <authorList>
            <person name="Desjardins C.A."/>
            <person name="Champion M.D."/>
            <person name="Holder J.W."/>
            <person name="Muszewska A."/>
            <person name="Goldberg J."/>
            <person name="Bailao A.M."/>
            <person name="Brigido M.M."/>
            <person name="Ferreira M.E."/>
            <person name="Garcia A.M."/>
            <person name="Grynberg M."/>
            <person name="Gujja S."/>
            <person name="Heiman D.I."/>
            <person name="Henn M.R."/>
            <person name="Kodira C.D."/>
            <person name="Leon-Narvaez H."/>
            <person name="Longo L.V."/>
            <person name="Ma L.J."/>
            <person name="Malavazi I."/>
            <person name="Matsuo A.L."/>
            <person name="Morais F.V."/>
            <person name="Pereira M."/>
            <person name="Rodriguez-Brito S."/>
            <person name="Sakthikumar S."/>
            <person name="Salem-Izacc S.M."/>
            <person name="Sykes S.M."/>
            <person name="Teixeira M.M."/>
            <person name="Vallejo M.C."/>
            <person name="Walter M.E."/>
            <person name="Yandava C."/>
            <person name="Young S."/>
            <person name="Zeng Q."/>
            <person name="Zucker J."/>
            <person name="Felipe M.S."/>
            <person name="Goldman G.H."/>
            <person name="Haas B.J."/>
            <person name="McEwen J.G."/>
            <person name="Nino-Vega G."/>
            <person name="Puccia R."/>
            <person name="San-Blas G."/>
            <person name="Soares C.M."/>
            <person name="Birren B.W."/>
            <person name="Cuomo C.A."/>
        </authorList>
    </citation>
    <scope>NUCLEOTIDE SEQUENCE [LARGE SCALE GENOMIC DNA]</scope>
    <source>
        <strain evidence="2 3">Pb18</strain>
    </source>
</reference>
<feature type="compositionally biased region" description="Basic and acidic residues" evidence="1">
    <location>
        <begin position="100"/>
        <end position="114"/>
    </location>
</feature>
<dbReference type="HOGENOM" id="CLU_1619559_0_0_1"/>
<organism evidence="2 3">
    <name type="scientific">Paracoccidioides brasiliensis (strain Pb18)</name>
    <dbReference type="NCBI Taxonomy" id="502780"/>
    <lineage>
        <taxon>Eukaryota</taxon>
        <taxon>Fungi</taxon>
        <taxon>Dikarya</taxon>
        <taxon>Ascomycota</taxon>
        <taxon>Pezizomycotina</taxon>
        <taxon>Eurotiomycetes</taxon>
        <taxon>Eurotiomycetidae</taxon>
        <taxon>Onygenales</taxon>
        <taxon>Ajellomycetaceae</taxon>
        <taxon>Paracoccidioides</taxon>
    </lineage>
</organism>
<sequence>MLQSLLGPVRTMIGVLEPDNAAGRRLELNTLSHWQRSEMIILPTRGDSATLLHAIRNWPPKVMIFIIISSSTAYETTGEPSPKSDRKHGYLDIDNLMKQLTDRTSKTKETEGTKTHRVNAAANDGNPQPSASTSTSTFTKCEICEHAGHTKKTCWHLHPELATE</sequence>
<dbReference type="GeneID" id="22587280"/>
<dbReference type="AlphaFoldDB" id="A0A0A0HTL9"/>
<dbReference type="STRING" id="502780.A0A0A0HTL9"/>
<dbReference type="EMBL" id="KN275958">
    <property type="protein sequence ID" value="KGM92554.1"/>
    <property type="molecule type" value="Genomic_DNA"/>
</dbReference>
<dbReference type="InParanoid" id="A0A0A0HTL9"/>
<protein>
    <submittedName>
        <fullName evidence="2">Uncharacterized protein</fullName>
    </submittedName>
</protein>
<keyword evidence="3" id="KW-1185">Reference proteome</keyword>
<evidence type="ECO:0000313" key="3">
    <source>
        <dbReference type="Proteomes" id="UP000001628"/>
    </source>
</evidence>
<accession>A0A0A0HTL9</accession>